<gene>
    <name evidence="6" type="ORF">IMZ16_05495</name>
</gene>
<dbReference type="EMBL" id="CP063145">
    <property type="protein sequence ID" value="QOR73002.1"/>
    <property type="molecule type" value="Genomic_DNA"/>
</dbReference>
<dbReference type="EC" id="6.3.3.2" evidence="5"/>
<keyword evidence="5" id="KW-0479">Metal-binding</keyword>
<dbReference type="Pfam" id="PF01812">
    <property type="entry name" value="5-FTHF_cyc-lig"/>
    <property type="match status" value="1"/>
</dbReference>
<sequence>MTKTALRKIYRVKRKALSLNEISQFSERIFENFINCFDLKDSQKIHIFLSVSKLREVKTESFIDYCFQRNISVFVPKMIGDNLISVEIFPETELEINSYGISEPRTNADSGEKFFDYIITPLLYCDEFGNRVGYGKGFYDRLFAQVDENSLKVGVNFFPPAEIIENADKHDVPLDYLVTPDEVFSFGTL</sequence>
<evidence type="ECO:0000256" key="5">
    <source>
        <dbReference type="RuleBase" id="RU361279"/>
    </source>
</evidence>
<feature type="binding site" evidence="4">
    <location>
        <begin position="3"/>
        <end position="7"/>
    </location>
    <ligand>
        <name>ATP</name>
        <dbReference type="ChEBI" id="CHEBI:30616"/>
    </ligand>
</feature>
<evidence type="ECO:0000256" key="1">
    <source>
        <dbReference type="ARBA" id="ARBA00010638"/>
    </source>
</evidence>
<dbReference type="GO" id="GO:0030272">
    <property type="term" value="F:5-formyltetrahydrofolate cyclo-ligase activity"/>
    <property type="evidence" value="ECO:0007669"/>
    <property type="project" value="UniProtKB-EC"/>
</dbReference>
<dbReference type="Proteomes" id="UP000593605">
    <property type="component" value="Chromosome"/>
</dbReference>
<name>A0A7M1T241_9FLAO</name>
<dbReference type="KEGG" id="civ:IMZ16_05495"/>
<keyword evidence="6" id="KW-0436">Ligase</keyword>
<dbReference type="InterPro" id="IPR024185">
    <property type="entry name" value="FTHF_cligase-like_sf"/>
</dbReference>
<evidence type="ECO:0000256" key="4">
    <source>
        <dbReference type="PIRSR" id="PIRSR006806-1"/>
    </source>
</evidence>
<proteinExistence type="inferred from homology"/>
<evidence type="ECO:0000313" key="6">
    <source>
        <dbReference type="EMBL" id="QOR73002.1"/>
    </source>
</evidence>
<feature type="binding site" evidence="4">
    <location>
        <position position="49"/>
    </location>
    <ligand>
        <name>substrate</name>
    </ligand>
</feature>
<protein>
    <recommendedName>
        <fullName evidence="5">5-formyltetrahydrofolate cyclo-ligase</fullName>
        <ecNumber evidence="5">6.3.3.2</ecNumber>
    </recommendedName>
</protein>
<evidence type="ECO:0000256" key="2">
    <source>
        <dbReference type="ARBA" id="ARBA00022741"/>
    </source>
</evidence>
<comment type="cofactor">
    <cofactor evidence="5">
        <name>Mg(2+)</name>
        <dbReference type="ChEBI" id="CHEBI:18420"/>
    </cofactor>
</comment>
<dbReference type="PANTHER" id="PTHR23407">
    <property type="entry name" value="ATPASE INHIBITOR/5-FORMYLTETRAHYDROFOLATE CYCLO-LIGASE"/>
    <property type="match status" value="1"/>
</dbReference>
<evidence type="ECO:0000256" key="3">
    <source>
        <dbReference type="ARBA" id="ARBA00022840"/>
    </source>
</evidence>
<feature type="binding site" evidence="4">
    <location>
        <position position="56"/>
    </location>
    <ligand>
        <name>substrate</name>
    </ligand>
</feature>
<dbReference type="GO" id="GO:0035999">
    <property type="term" value="P:tetrahydrofolate interconversion"/>
    <property type="evidence" value="ECO:0007669"/>
    <property type="project" value="TreeGrafter"/>
</dbReference>
<evidence type="ECO:0000313" key="7">
    <source>
        <dbReference type="Proteomes" id="UP000593605"/>
    </source>
</evidence>
<comment type="catalytic activity">
    <reaction evidence="5">
        <text>(6S)-5-formyl-5,6,7,8-tetrahydrofolate + ATP = (6R)-5,10-methenyltetrahydrofolate + ADP + phosphate</text>
        <dbReference type="Rhea" id="RHEA:10488"/>
        <dbReference type="ChEBI" id="CHEBI:30616"/>
        <dbReference type="ChEBI" id="CHEBI:43474"/>
        <dbReference type="ChEBI" id="CHEBI:57455"/>
        <dbReference type="ChEBI" id="CHEBI:57457"/>
        <dbReference type="ChEBI" id="CHEBI:456216"/>
        <dbReference type="EC" id="6.3.3.2"/>
    </reaction>
</comment>
<dbReference type="NCBIfam" id="TIGR02727">
    <property type="entry name" value="MTHFS_bact"/>
    <property type="match status" value="1"/>
</dbReference>
<reference evidence="6 7" key="1">
    <citation type="submission" date="2020-10" db="EMBL/GenBank/DDBJ databases">
        <title>Complete genome of Cruoricapor ignavus strain M1214 isolated from the blood culture of a febrile patient.</title>
        <authorList>
            <person name="Guglielmino C.J.D."/>
        </authorList>
    </citation>
    <scope>NUCLEOTIDE SEQUENCE [LARGE SCALE GENOMIC DNA]</scope>
    <source>
        <strain evidence="6 7">M1214</strain>
    </source>
</reference>
<keyword evidence="3 4" id="KW-0067">ATP-binding</keyword>
<dbReference type="GO" id="GO:0009396">
    <property type="term" value="P:folic acid-containing compound biosynthetic process"/>
    <property type="evidence" value="ECO:0007669"/>
    <property type="project" value="TreeGrafter"/>
</dbReference>
<dbReference type="InterPro" id="IPR037171">
    <property type="entry name" value="NagB/RpiA_transferase-like"/>
</dbReference>
<keyword evidence="5" id="KW-0460">Magnesium</keyword>
<dbReference type="SUPFAM" id="SSF100950">
    <property type="entry name" value="NagB/RpiA/CoA transferase-like"/>
    <property type="match status" value="1"/>
</dbReference>
<dbReference type="GO" id="GO:0005524">
    <property type="term" value="F:ATP binding"/>
    <property type="evidence" value="ECO:0007669"/>
    <property type="project" value="UniProtKB-KW"/>
</dbReference>
<feature type="binding site" evidence="4">
    <location>
        <begin position="131"/>
        <end position="139"/>
    </location>
    <ligand>
        <name>ATP</name>
        <dbReference type="ChEBI" id="CHEBI:30616"/>
    </ligand>
</feature>
<keyword evidence="2 4" id="KW-0547">Nucleotide-binding</keyword>
<dbReference type="RefSeq" id="WP_193439202.1">
    <property type="nucleotide sequence ID" value="NZ_CP063145.1"/>
</dbReference>
<dbReference type="Gene3D" id="3.40.50.10420">
    <property type="entry name" value="NagB/RpiA/CoA transferase-like"/>
    <property type="match status" value="1"/>
</dbReference>
<accession>A0A7M1T241</accession>
<comment type="similarity">
    <text evidence="1 5">Belongs to the 5-formyltetrahydrofolate cyclo-ligase family.</text>
</comment>
<dbReference type="GO" id="GO:0046872">
    <property type="term" value="F:metal ion binding"/>
    <property type="evidence" value="ECO:0007669"/>
    <property type="project" value="UniProtKB-KW"/>
</dbReference>
<organism evidence="6 7">
    <name type="scientific">Cruoricaptor ignavus</name>
    <dbReference type="NCBI Taxonomy" id="1118202"/>
    <lineage>
        <taxon>Bacteria</taxon>
        <taxon>Pseudomonadati</taxon>
        <taxon>Bacteroidota</taxon>
        <taxon>Flavobacteriia</taxon>
        <taxon>Flavobacteriales</taxon>
        <taxon>Weeksellaceae</taxon>
        <taxon>Cruoricaptor</taxon>
    </lineage>
</organism>
<dbReference type="AlphaFoldDB" id="A0A7M1T241"/>
<dbReference type="InterPro" id="IPR002698">
    <property type="entry name" value="FTHF_cligase"/>
</dbReference>
<dbReference type="PANTHER" id="PTHR23407:SF1">
    <property type="entry name" value="5-FORMYLTETRAHYDROFOLATE CYCLO-LIGASE"/>
    <property type="match status" value="1"/>
</dbReference>
<dbReference type="PIRSF" id="PIRSF006806">
    <property type="entry name" value="FTHF_cligase"/>
    <property type="match status" value="1"/>
</dbReference>